<dbReference type="HOGENOM" id="CLU_078912_5_1_6"/>
<dbReference type="STRING" id="667128.HMPREF0621_0671"/>
<proteinExistence type="predicted"/>
<dbReference type="Pfam" id="PF22818">
    <property type="entry name" value="ApeI-like"/>
    <property type="match status" value="1"/>
</dbReference>
<sequence>MILPEYQLQKCTDHELEVICFFHSDYPYFEGHFPNLPILAGVVQLGLVYEFIQQYWRQDIRLNPIKQVKYQKLLFPENTLVLQVKKETNKKRITFEYRCGDTTISSGIFSL</sequence>
<accession>C9PNT9</accession>
<protein>
    <submittedName>
        <fullName evidence="2">FabA-like domain protein</fullName>
    </submittedName>
</protein>
<evidence type="ECO:0000313" key="2">
    <source>
        <dbReference type="EMBL" id="EEX50730.1"/>
    </source>
</evidence>
<dbReference type="Proteomes" id="UP000005519">
    <property type="component" value="Unassembled WGS sequence"/>
</dbReference>
<dbReference type="Gene3D" id="3.10.129.10">
    <property type="entry name" value="Hotdog Thioesterase"/>
    <property type="match status" value="1"/>
</dbReference>
<keyword evidence="3" id="KW-1185">Reference proteome</keyword>
<name>C9PNT9_9PAST</name>
<dbReference type="OrthoDB" id="9812842at2"/>
<dbReference type="SUPFAM" id="SSF54637">
    <property type="entry name" value="Thioesterase/thiol ester dehydrase-isomerase"/>
    <property type="match status" value="1"/>
</dbReference>
<evidence type="ECO:0000259" key="1">
    <source>
        <dbReference type="Pfam" id="PF22818"/>
    </source>
</evidence>
<gene>
    <name evidence="2" type="ORF">HMPREF0621_0671</name>
</gene>
<dbReference type="InterPro" id="IPR054545">
    <property type="entry name" value="ApeI-like"/>
</dbReference>
<organism evidence="2 3">
    <name type="scientific">Pasteurella dagmatis ATCC 43325</name>
    <dbReference type="NCBI Taxonomy" id="667128"/>
    <lineage>
        <taxon>Bacteria</taxon>
        <taxon>Pseudomonadati</taxon>
        <taxon>Pseudomonadota</taxon>
        <taxon>Gammaproteobacteria</taxon>
        <taxon>Pasteurellales</taxon>
        <taxon>Pasteurellaceae</taxon>
        <taxon>Pasteurella</taxon>
    </lineage>
</organism>
<dbReference type="InterPro" id="IPR016962">
    <property type="entry name" value="Dehydrase_ECs4332_prd"/>
</dbReference>
<dbReference type="PIRSF" id="PIRSF030962">
    <property type="entry name" value="Dehydrase_ECs4332_prd"/>
    <property type="match status" value="1"/>
</dbReference>
<dbReference type="InterPro" id="IPR029069">
    <property type="entry name" value="HotDog_dom_sf"/>
</dbReference>
<feature type="domain" description="ApeI dehydratase-like" evidence="1">
    <location>
        <begin position="10"/>
        <end position="107"/>
    </location>
</feature>
<comment type="caution">
    <text evidence="2">The sequence shown here is derived from an EMBL/GenBank/DDBJ whole genome shotgun (WGS) entry which is preliminary data.</text>
</comment>
<dbReference type="EMBL" id="ACZR01000006">
    <property type="protein sequence ID" value="EEX50730.1"/>
    <property type="molecule type" value="Genomic_DNA"/>
</dbReference>
<dbReference type="AlphaFoldDB" id="C9PNT9"/>
<evidence type="ECO:0000313" key="3">
    <source>
        <dbReference type="Proteomes" id="UP000005519"/>
    </source>
</evidence>
<dbReference type="RefSeq" id="WP_005763534.1">
    <property type="nucleotide sequence ID" value="NZ_GG704811.1"/>
</dbReference>
<reference evidence="2 3" key="1">
    <citation type="submission" date="2009-10" db="EMBL/GenBank/DDBJ databases">
        <authorList>
            <person name="Muzny D."/>
            <person name="Qin X."/>
            <person name="Deng J."/>
            <person name="Jiang H."/>
            <person name="Liu Y."/>
            <person name="Qu J."/>
            <person name="Song X.-Z."/>
            <person name="Zhang L."/>
            <person name="Thornton R."/>
            <person name="Coyle M."/>
            <person name="Francisco L."/>
            <person name="Jackson L."/>
            <person name="Javaid M."/>
            <person name="Korchina V."/>
            <person name="Kovar C."/>
            <person name="Mata R."/>
            <person name="Mathew T."/>
            <person name="Ngo R."/>
            <person name="Nguyen L."/>
            <person name="Nguyen N."/>
            <person name="Okwuonu G."/>
            <person name="Ongeri F."/>
            <person name="Pham C."/>
            <person name="Simmons D."/>
            <person name="Wilczek-Boney K."/>
            <person name="Hale W."/>
            <person name="Jakkamsetti A."/>
            <person name="Pham P."/>
            <person name="Ruth R."/>
            <person name="San Lucas F."/>
            <person name="Warren J."/>
            <person name="Zhang J."/>
            <person name="Zhao Z."/>
            <person name="Zhou C."/>
            <person name="Zhu D."/>
            <person name="Lee S."/>
            <person name="Bess C."/>
            <person name="Blankenburg K."/>
            <person name="Forbes L."/>
            <person name="Fu Q."/>
            <person name="Gubbala S."/>
            <person name="Hirani K."/>
            <person name="Jayaseelan J.C."/>
            <person name="Lara F."/>
            <person name="Munidasa M."/>
            <person name="Palculict T."/>
            <person name="Patil S."/>
            <person name="Pu L.-L."/>
            <person name="Saada N."/>
            <person name="Tang L."/>
            <person name="Weissenberger G."/>
            <person name="Zhu Y."/>
            <person name="Hemphill L."/>
            <person name="Shang Y."/>
            <person name="Youmans B."/>
            <person name="Ayvaz T."/>
            <person name="Ross M."/>
            <person name="Santibanez J."/>
            <person name="Aqrawi P."/>
            <person name="Gross S."/>
            <person name="Joshi V."/>
            <person name="Fowler G."/>
            <person name="Nazareth L."/>
            <person name="Reid J."/>
            <person name="Worley K."/>
            <person name="Petrosino J."/>
            <person name="Highlander S."/>
            <person name="Gibbs R."/>
        </authorList>
    </citation>
    <scope>NUCLEOTIDE SEQUENCE [LARGE SCALE GENOMIC DNA]</scope>
    <source>
        <strain evidence="2 3">ATCC 43325</strain>
    </source>
</reference>